<dbReference type="InterPro" id="IPR048559">
    <property type="entry name" value="DAB1/2_SBM"/>
</dbReference>
<dbReference type="GeneID" id="107392790"/>
<dbReference type="Ensembl" id="ENSNFUT00015036336.1">
    <property type="protein sequence ID" value="ENSNFUP00015034785.1"/>
    <property type="gene ID" value="ENSNFUG00015016945.1"/>
</dbReference>
<dbReference type="InterPro" id="IPR011993">
    <property type="entry name" value="PH-like_dom_sf"/>
</dbReference>
<feature type="compositionally biased region" description="Polar residues" evidence="1">
    <location>
        <begin position="1"/>
        <end position="19"/>
    </location>
</feature>
<keyword evidence="5" id="KW-1185">Reference proteome</keyword>
<dbReference type="Proteomes" id="UP000822369">
    <property type="component" value="Chromosome 17"/>
</dbReference>
<dbReference type="EMBL" id="JAAVVJ010000017">
    <property type="protein sequence ID" value="KAF7202521.1"/>
    <property type="molecule type" value="Genomic_DNA"/>
</dbReference>
<dbReference type="KEGG" id="nfu:107392790"/>
<proteinExistence type="predicted"/>
<feature type="compositionally biased region" description="Polar residues" evidence="1">
    <location>
        <begin position="360"/>
        <end position="390"/>
    </location>
</feature>
<dbReference type="Pfam" id="PF21792">
    <property type="entry name" value="DAB2_SBM"/>
    <property type="match status" value="1"/>
</dbReference>
<reference evidence="4" key="3">
    <citation type="submission" date="2025-05" db="UniProtKB">
        <authorList>
            <consortium name="Ensembl"/>
        </authorList>
    </citation>
    <scope>IDENTIFICATION</scope>
</reference>
<evidence type="ECO:0000313" key="4">
    <source>
        <dbReference type="Ensembl" id="ENSNFUP00015034785.1"/>
    </source>
</evidence>
<name>A0A8C6MIF6_NOTFU</name>
<dbReference type="GO" id="GO:0005737">
    <property type="term" value="C:cytoplasm"/>
    <property type="evidence" value="ECO:0007669"/>
    <property type="project" value="TreeGrafter"/>
</dbReference>
<reference evidence="4" key="1">
    <citation type="submission" date="2014-08" db="EMBL/GenBank/DDBJ databases">
        <authorList>
            <person name="Senf B."/>
            <person name="Petzold A."/>
            <person name="Downie B.R."/>
            <person name="Koch P."/>
            <person name="Platzer M."/>
        </authorList>
    </citation>
    <scope>NUCLEOTIDE SEQUENCE [LARGE SCALE GENOMIC DNA]</scope>
    <source>
        <strain evidence="4">GRZ</strain>
    </source>
</reference>
<feature type="region of interest" description="Disordered" evidence="1">
    <location>
        <begin position="1"/>
        <end position="44"/>
    </location>
</feature>
<dbReference type="Proteomes" id="UP000694548">
    <property type="component" value="Chromosome sgr17"/>
</dbReference>
<dbReference type="AlphaFoldDB" id="A0A8C6MIF6"/>
<dbReference type="PANTHER" id="PTHR47695">
    <property type="entry name" value="PID DOMAIN-CONTAINING PROTEIN"/>
    <property type="match status" value="1"/>
</dbReference>
<dbReference type="SMART" id="SM00462">
    <property type="entry name" value="PTB"/>
    <property type="match status" value="1"/>
</dbReference>
<protein>
    <submittedName>
        <fullName evidence="4">Disabled homolog 2-like</fullName>
    </submittedName>
    <submittedName>
        <fullName evidence="3">Disabled-like protein 2-like</fullName>
    </submittedName>
</protein>
<evidence type="ECO:0000256" key="1">
    <source>
        <dbReference type="SAM" id="MobiDB-lite"/>
    </source>
</evidence>
<evidence type="ECO:0000313" key="5">
    <source>
        <dbReference type="Proteomes" id="UP000694548"/>
    </source>
</evidence>
<dbReference type="PROSITE" id="PS01179">
    <property type="entry name" value="PID"/>
    <property type="match status" value="1"/>
</dbReference>
<dbReference type="SUPFAM" id="SSF50729">
    <property type="entry name" value="PH domain-like"/>
    <property type="match status" value="1"/>
</dbReference>
<gene>
    <name evidence="4" type="primary">LOC107392790</name>
    <name evidence="3" type="ORF">G4P62_015861</name>
</gene>
<evidence type="ECO:0000313" key="3">
    <source>
        <dbReference type="EMBL" id="KAF7202521.1"/>
    </source>
</evidence>
<sequence length="390" mass="42159">MGSEQNSQRENIMTETAHTARTLPATDHTAVRTGLPSRTRETPGDALSRFHGDGVRYKAKLIGIDQVPVAQGEKMCFDSMMKLKGCEAAARKQGKHKLRIWLKVSSSGLRILDERTGIVIYEHDRKRISSLTKDESDPRALAYIYQHQDAYELFYIKMANQADPVLIDIKEVCQREEPEALGESTETQNVSLVALNDSLSTPSEKPLVTVQGAAPEDVFSPRPESSPRQTNQVSAGNELMEVFLPQLEEPLALAQSSCTSQPESPRQTLSTAQILSMFPMQPVGGSPYNSPPFSPTTVPWGQQGPLGSQWAGHWLTTPATPAWVPPGVTAPPAGSQLLTYSMMSPQPGFIMGGGTAPAPNENSNPLMSLSSPTRATGAQGSPTSNNSHLG</sequence>
<dbReference type="Gene3D" id="2.30.29.30">
    <property type="entry name" value="Pleckstrin-homology domain (PH domain)/Phosphotyrosine-binding domain (PTB)"/>
    <property type="match status" value="1"/>
</dbReference>
<feature type="domain" description="PID" evidence="2">
    <location>
        <begin position="52"/>
        <end position="174"/>
    </location>
</feature>
<dbReference type="InterPro" id="IPR006020">
    <property type="entry name" value="PTB/PI_dom"/>
</dbReference>
<dbReference type="PANTHER" id="PTHR47695:SF3">
    <property type="entry name" value="PID DOMAIN-CONTAINING PROTEIN"/>
    <property type="match status" value="1"/>
</dbReference>
<dbReference type="OMA" id="DIMEVCQ"/>
<accession>A0A8C6MIF6</accession>
<organism evidence="4 5">
    <name type="scientific">Nothobranchius furzeri</name>
    <name type="common">Turquoise killifish</name>
    <dbReference type="NCBI Taxonomy" id="105023"/>
    <lineage>
        <taxon>Eukaryota</taxon>
        <taxon>Metazoa</taxon>
        <taxon>Chordata</taxon>
        <taxon>Craniata</taxon>
        <taxon>Vertebrata</taxon>
        <taxon>Euteleostomi</taxon>
        <taxon>Actinopterygii</taxon>
        <taxon>Neopterygii</taxon>
        <taxon>Teleostei</taxon>
        <taxon>Neoteleostei</taxon>
        <taxon>Acanthomorphata</taxon>
        <taxon>Ovalentaria</taxon>
        <taxon>Atherinomorphae</taxon>
        <taxon>Cyprinodontiformes</taxon>
        <taxon>Nothobranchiidae</taxon>
        <taxon>Nothobranchius</taxon>
    </lineage>
</organism>
<feature type="region of interest" description="Disordered" evidence="1">
    <location>
        <begin position="352"/>
        <end position="390"/>
    </location>
</feature>
<dbReference type="OrthoDB" id="10069833at2759"/>
<evidence type="ECO:0000259" key="2">
    <source>
        <dbReference type="PROSITE" id="PS01179"/>
    </source>
</evidence>
<dbReference type="RefSeq" id="XP_015826282.3">
    <property type="nucleotide sequence ID" value="XM_015970796.3"/>
</dbReference>
<reference evidence="3" key="2">
    <citation type="submission" date="2020-03" db="EMBL/GenBank/DDBJ databases">
        <title>Intra-Species Differences in Population Size shape Life History and Genome Evolution.</title>
        <authorList>
            <person name="Willemsen D."/>
            <person name="Cui R."/>
            <person name="Valenzano D.R."/>
        </authorList>
    </citation>
    <scope>NUCLEOTIDE SEQUENCE</scope>
    <source>
        <strain evidence="3">GRZ</strain>
        <tissue evidence="3">Whole</tissue>
    </source>
</reference>
<dbReference type="GeneTree" id="ENSGT00940000155567"/>